<proteinExistence type="predicted"/>
<dbReference type="Proteomes" id="UP000216225">
    <property type="component" value="Unassembled WGS sequence"/>
</dbReference>
<evidence type="ECO:0000313" key="2">
    <source>
        <dbReference type="Proteomes" id="UP000216225"/>
    </source>
</evidence>
<accession>A0A3R7IVE8</accession>
<name>A0A3R7IVE8_9BURK</name>
<dbReference type="EMBL" id="NKDB02000001">
    <property type="protein sequence ID" value="RKJ99458.1"/>
    <property type="molecule type" value="Genomic_DNA"/>
</dbReference>
<reference evidence="1 2" key="1">
    <citation type="submission" date="2018-09" db="EMBL/GenBank/DDBJ databases">
        <title>Genome comparison of Alicycliphilus sp. BQ1, a polyurethanolytic bacterium, with its closest phylogenetic relatives Alicycliphilus denitrificans BC and K601, unable to attack polyurethane.</title>
        <authorList>
            <person name="Loza-Tavera H."/>
            <person name="Lozano L."/>
            <person name="Cevallos M."/>
            <person name="Maya-Lucas O."/>
            <person name="Garcia-Mena J."/>
            <person name="Hernandez J."/>
        </authorList>
    </citation>
    <scope>NUCLEOTIDE SEQUENCE [LARGE SCALE GENOMIC DNA]</scope>
    <source>
        <strain evidence="1 2">BQ1</strain>
    </source>
</reference>
<dbReference type="AlphaFoldDB" id="A0A3R7IVE8"/>
<gene>
    <name evidence="1" type="ORF">CE154_006930</name>
</gene>
<comment type="caution">
    <text evidence="1">The sequence shown here is derived from an EMBL/GenBank/DDBJ whole genome shotgun (WGS) entry which is preliminary data.</text>
</comment>
<protein>
    <recommendedName>
        <fullName evidence="3">STAS/SEC14 domain-containing protein</fullName>
    </recommendedName>
</protein>
<sequence length="140" mass="15423">MEDLSHWPLVVGVYREEATLQAYQAQLDSWQAWFAREQSFALLRVYATPGSLAHPEGSAAAGKSWLAQNRPLLQRWVIGMATVILPPQDYARLKNMQVEKAFGVPGGVFASVEEAIVWLQREVFEPAGMQVPIGAADVAA</sequence>
<organism evidence="1 2">
    <name type="scientific">Alicycliphilus denitrificans</name>
    <dbReference type="NCBI Taxonomy" id="179636"/>
    <lineage>
        <taxon>Bacteria</taxon>
        <taxon>Pseudomonadati</taxon>
        <taxon>Pseudomonadota</taxon>
        <taxon>Betaproteobacteria</taxon>
        <taxon>Burkholderiales</taxon>
        <taxon>Comamonadaceae</taxon>
        <taxon>Alicycliphilus</taxon>
    </lineage>
</organism>
<evidence type="ECO:0000313" key="1">
    <source>
        <dbReference type="EMBL" id="RKJ99458.1"/>
    </source>
</evidence>
<evidence type="ECO:0008006" key="3">
    <source>
        <dbReference type="Google" id="ProtNLM"/>
    </source>
</evidence>
<dbReference type="RefSeq" id="WP_094436348.1">
    <property type="nucleotide sequence ID" value="NZ_NKDB02000001.1"/>
</dbReference>